<keyword evidence="1" id="KW-0805">Transcription regulation</keyword>
<feature type="domain" description="IclR-ED" evidence="5">
    <location>
        <begin position="84"/>
        <end position="264"/>
    </location>
</feature>
<keyword evidence="3" id="KW-0804">Transcription</keyword>
<dbReference type="Proteomes" id="UP000425960">
    <property type="component" value="Chromosome"/>
</dbReference>
<dbReference type="KEGG" id="dov:DSCO28_59120"/>
<dbReference type="SMART" id="SM00346">
    <property type="entry name" value="HTH_ICLR"/>
    <property type="match status" value="1"/>
</dbReference>
<evidence type="ECO:0000313" key="6">
    <source>
        <dbReference type="EMBL" id="BBO85346.1"/>
    </source>
</evidence>
<keyword evidence="2" id="KW-0238">DNA-binding</keyword>
<dbReference type="InterPro" id="IPR036390">
    <property type="entry name" value="WH_DNA-bd_sf"/>
</dbReference>
<dbReference type="PROSITE" id="PS51078">
    <property type="entry name" value="ICLR_ED"/>
    <property type="match status" value="1"/>
</dbReference>
<dbReference type="GO" id="GO:0003677">
    <property type="term" value="F:DNA binding"/>
    <property type="evidence" value="ECO:0007669"/>
    <property type="project" value="UniProtKB-KW"/>
</dbReference>
<dbReference type="SUPFAM" id="SSF55781">
    <property type="entry name" value="GAF domain-like"/>
    <property type="match status" value="1"/>
</dbReference>
<evidence type="ECO:0000259" key="4">
    <source>
        <dbReference type="PROSITE" id="PS51077"/>
    </source>
</evidence>
<evidence type="ECO:0000256" key="2">
    <source>
        <dbReference type="ARBA" id="ARBA00023125"/>
    </source>
</evidence>
<dbReference type="InterPro" id="IPR014757">
    <property type="entry name" value="Tscrpt_reg_IclR_C"/>
</dbReference>
<reference evidence="6 7" key="1">
    <citation type="submission" date="2019-11" db="EMBL/GenBank/DDBJ databases">
        <title>Comparative genomics of hydrocarbon-degrading Desulfosarcina strains.</title>
        <authorList>
            <person name="Watanabe M."/>
            <person name="Kojima H."/>
            <person name="Fukui M."/>
        </authorList>
    </citation>
    <scope>NUCLEOTIDE SEQUENCE [LARGE SCALE GENOMIC DNA]</scope>
    <source>
        <strain evidence="6 7">28bB2T</strain>
    </source>
</reference>
<dbReference type="InterPro" id="IPR036388">
    <property type="entry name" value="WH-like_DNA-bd_sf"/>
</dbReference>
<dbReference type="InterPro" id="IPR050707">
    <property type="entry name" value="HTH_MetabolicPath_Reg"/>
</dbReference>
<protein>
    <submittedName>
        <fullName evidence="6">Transcriptional regulator</fullName>
    </submittedName>
</protein>
<dbReference type="Pfam" id="PF01614">
    <property type="entry name" value="IclR_C"/>
    <property type="match status" value="1"/>
</dbReference>
<dbReference type="Gene3D" id="3.30.450.40">
    <property type="match status" value="1"/>
</dbReference>
<dbReference type="InterPro" id="IPR029016">
    <property type="entry name" value="GAF-like_dom_sf"/>
</dbReference>
<dbReference type="InterPro" id="IPR005471">
    <property type="entry name" value="Tscrpt_reg_IclR_N"/>
</dbReference>
<dbReference type="SUPFAM" id="SSF46785">
    <property type="entry name" value="Winged helix' DNA-binding domain"/>
    <property type="match status" value="1"/>
</dbReference>
<proteinExistence type="predicted"/>
<evidence type="ECO:0000256" key="3">
    <source>
        <dbReference type="ARBA" id="ARBA00023163"/>
    </source>
</evidence>
<feature type="domain" description="HTH iclR-type" evidence="4">
    <location>
        <begin position="20"/>
        <end position="83"/>
    </location>
</feature>
<organism evidence="6 7">
    <name type="scientific">Desulfosarcina ovata subsp. sediminis</name>
    <dbReference type="NCBI Taxonomy" id="885957"/>
    <lineage>
        <taxon>Bacteria</taxon>
        <taxon>Pseudomonadati</taxon>
        <taxon>Thermodesulfobacteriota</taxon>
        <taxon>Desulfobacteria</taxon>
        <taxon>Desulfobacterales</taxon>
        <taxon>Desulfosarcinaceae</taxon>
        <taxon>Desulfosarcina</taxon>
    </lineage>
</organism>
<dbReference type="Gene3D" id="1.10.10.10">
    <property type="entry name" value="Winged helix-like DNA-binding domain superfamily/Winged helix DNA-binding domain"/>
    <property type="match status" value="1"/>
</dbReference>
<evidence type="ECO:0000259" key="5">
    <source>
        <dbReference type="PROSITE" id="PS51078"/>
    </source>
</evidence>
<dbReference type="GO" id="GO:0045892">
    <property type="term" value="P:negative regulation of DNA-templated transcription"/>
    <property type="evidence" value="ECO:0007669"/>
    <property type="project" value="TreeGrafter"/>
</dbReference>
<sequence>MYTKLMKKSTKQTSRDKYMVPAVEQALKVLFRIAQSESAHMNLTQICEQTEIHKGTAFCILHTLRKYGIVQTAGRGKGYTLGPGLIGLSRRFLDSLSPTKLAEPLLRELAVKSGATAALGLIADQNVFVAAKHEGGNPLGLTMRVGHRFPLTYGCHGKAIAAFLPEKDRDTLLQEEKLYFHGDPSKFDRNRLEAEIIQCREQWFAEDMEETVAGLNVVASPVLGPNQRPIGYIAILGLPSAEAARQCGEMVAEAGKALSRQTGADV</sequence>
<gene>
    <name evidence="6" type="ORF">DSCO28_59120</name>
</gene>
<dbReference type="EMBL" id="AP021876">
    <property type="protein sequence ID" value="BBO85346.1"/>
    <property type="molecule type" value="Genomic_DNA"/>
</dbReference>
<dbReference type="PANTHER" id="PTHR30136:SF24">
    <property type="entry name" value="HTH-TYPE TRANSCRIPTIONAL REPRESSOR ALLR"/>
    <property type="match status" value="1"/>
</dbReference>
<dbReference type="PANTHER" id="PTHR30136">
    <property type="entry name" value="HELIX-TURN-HELIX TRANSCRIPTIONAL REGULATOR, ICLR FAMILY"/>
    <property type="match status" value="1"/>
</dbReference>
<name>A0A5K7ZYW7_9BACT</name>
<dbReference type="AlphaFoldDB" id="A0A5K7ZYW7"/>
<evidence type="ECO:0000256" key="1">
    <source>
        <dbReference type="ARBA" id="ARBA00023015"/>
    </source>
</evidence>
<dbReference type="GO" id="GO:0003700">
    <property type="term" value="F:DNA-binding transcription factor activity"/>
    <property type="evidence" value="ECO:0007669"/>
    <property type="project" value="TreeGrafter"/>
</dbReference>
<dbReference type="Pfam" id="PF09339">
    <property type="entry name" value="HTH_IclR"/>
    <property type="match status" value="1"/>
</dbReference>
<accession>A0A5K7ZYW7</accession>
<dbReference type="PROSITE" id="PS51077">
    <property type="entry name" value="HTH_ICLR"/>
    <property type="match status" value="1"/>
</dbReference>
<evidence type="ECO:0000313" key="7">
    <source>
        <dbReference type="Proteomes" id="UP000425960"/>
    </source>
</evidence>